<accession>A0ABY7EHA4</accession>
<keyword evidence="5" id="KW-1185">Reference proteome</keyword>
<evidence type="ECO:0000259" key="3">
    <source>
        <dbReference type="PROSITE" id="PS01180"/>
    </source>
</evidence>
<dbReference type="Gene3D" id="2.60.120.290">
    <property type="entry name" value="Spermadhesin, CUB domain"/>
    <property type="match status" value="1"/>
</dbReference>
<reference evidence="4" key="1">
    <citation type="submission" date="2022-11" db="EMBL/GenBank/DDBJ databases">
        <title>Centuries of genome instability and evolution in soft-shell clam transmissible cancer (bioRxiv).</title>
        <authorList>
            <person name="Hart S.F.M."/>
            <person name="Yonemitsu M.A."/>
            <person name="Giersch R.M."/>
            <person name="Beal B.F."/>
            <person name="Arriagada G."/>
            <person name="Davis B.W."/>
            <person name="Ostrander E.A."/>
            <person name="Goff S.P."/>
            <person name="Metzger M.J."/>
        </authorList>
    </citation>
    <scope>NUCLEOTIDE SEQUENCE</scope>
    <source>
        <strain evidence="4">MELC-2E11</strain>
        <tissue evidence="4">Siphon/mantle</tissue>
    </source>
</reference>
<protein>
    <recommendedName>
        <fullName evidence="3">CUB domain-containing protein</fullName>
    </recommendedName>
</protein>
<comment type="caution">
    <text evidence="2">Lacks conserved residue(s) required for the propagation of feature annotation.</text>
</comment>
<evidence type="ECO:0000256" key="1">
    <source>
        <dbReference type="ARBA" id="ARBA00023157"/>
    </source>
</evidence>
<dbReference type="EMBL" id="CP111017">
    <property type="protein sequence ID" value="WAR08500.1"/>
    <property type="molecule type" value="Genomic_DNA"/>
</dbReference>
<evidence type="ECO:0000256" key="2">
    <source>
        <dbReference type="PROSITE-ProRule" id="PRU00059"/>
    </source>
</evidence>
<dbReference type="Proteomes" id="UP001164746">
    <property type="component" value="Chromosome 6"/>
</dbReference>
<dbReference type="SUPFAM" id="SSF49854">
    <property type="entry name" value="Spermadhesin, CUB domain"/>
    <property type="match status" value="1"/>
</dbReference>
<feature type="domain" description="CUB" evidence="3">
    <location>
        <begin position="42"/>
        <end position="184"/>
    </location>
</feature>
<dbReference type="InterPro" id="IPR035914">
    <property type="entry name" value="Sperma_CUB_dom_sf"/>
</dbReference>
<keyword evidence="1" id="KW-1015">Disulfide bond</keyword>
<evidence type="ECO:0000313" key="5">
    <source>
        <dbReference type="Proteomes" id="UP001164746"/>
    </source>
</evidence>
<proteinExistence type="predicted"/>
<name>A0ABY7EHA4_MYAAR</name>
<dbReference type="InterPro" id="IPR000859">
    <property type="entry name" value="CUB_dom"/>
</dbReference>
<gene>
    <name evidence="4" type="ORF">MAR_018458</name>
</gene>
<sequence length="417" mass="47630">MEKLKVKSNFRMHQWKSIITCQPGQNPGPDDVIVIQDLHGRCNNIWNPLVKKVQERNRYQLLSHAQELNFYERGQDCVVTLIGKLDHQWSIRIQSFDVYGQTDAAGIPINCYDYVKFYDAERCDNAKLLKGIDFRTGLCGTLSETQIGTLEFTTCANVLTIQFFTDITKGSIYKNGFSIELTQYLWTNPTGGPDCDFDLNGIAAGVWRDGTFNEFQNTWSDQPVIPGYVEGGNEANYDKEIDGITCYECVNCPVEPFEPEKDGTATDTGCYRRKCYSRVDYTNFIEALREINEPFIGCRQSVDDFSRTRNYCFCDTDLCNEGTRSFINYITMCSLVLVTMVLREFSQHFVPPHPSFRKSIQGERICPLFLDFLSSFSVIQDRQGNGPYSSISPAHFGSTCRKLRRVQELRTTVRSAP</sequence>
<organism evidence="4 5">
    <name type="scientific">Mya arenaria</name>
    <name type="common">Soft-shell clam</name>
    <dbReference type="NCBI Taxonomy" id="6604"/>
    <lineage>
        <taxon>Eukaryota</taxon>
        <taxon>Metazoa</taxon>
        <taxon>Spiralia</taxon>
        <taxon>Lophotrochozoa</taxon>
        <taxon>Mollusca</taxon>
        <taxon>Bivalvia</taxon>
        <taxon>Autobranchia</taxon>
        <taxon>Heteroconchia</taxon>
        <taxon>Euheterodonta</taxon>
        <taxon>Imparidentia</taxon>
        <taxon>Neoheterodontei</taxon>
        <taxon>Myida</taxon>
        <taxon>Myoidea</taxon>
        <taxon>Myidae</taxon>
        <taxon>Mya</taxon>
    </lineage>
</organism>
<dbReference type="PROSITE" id="PS01180">
    <property type="entry name" value="CUB"/>
    <property type="match status" value="1"/>
</dbReference>
<evidence type="ECO:0000313" key="4">
    <source>
        <dbReference type="EMBL" id="WAR08500.1"/>
    </source>
</evidence>